<dbReference type="EMBL" id="FQZL01000041">
    <property type="protein sequence ID" value="SHJ81872.1"/>
    <property type="molecule type" value="Genomic_DNA"/>
</dbReference>
<proteinExistence type="predicted"/>
<feature type="domain" description="ABC-three component systems C-terminal" evidence="1">
    <location>
        <begin position="212"/>
        <end position="452"/>
    </location>
</feature>
<organism evidence="2 3">
    <name type="scientific">Dethiosulfatibacter aminovorans DSM 17477</name>
    <dbReference type="NCBI Taxonomy" id="1121476"/>
    <lineage>
        <taxon>Bacteria</taxon>
        <taxon>Bacillati</taxon>
        <taxon>Bacillota</taxon>
        <taxon>Tissierellia</taxon>
        <taxon>Dethiosulfatibacter</taxon>
    </lineage>
</organism>
<sequence>MLISPFSAIFSWEGYEYQAHISLYVALKKINELVNLDLRDTIDVMSLEIESADDFSIKIDNQYDTLHQVKRGAFSLKKNDKFAFIISLLQYNASKGYYHIQPKKNIPKDFVSVSLEQINSLISDLSKAVKDKNEVNESDYGNYIILSEIGRNKTKGSLYNILDYKCSEDKSKQSVIKVIDDIRKELNTYCEQLNPEGGELKDENLLCKYEISFNDSLEVKNASYEFIKNILQNERPEWTFVDEEYARVVYYQLYLELKRLIEKEYNDTGAKSGCQFIFSDIMSKLTKDYKSESNSIDYQYYLVFESIERMFKKYPERSKSSCEVASCEECDKSEECNLKLQIEKLSNLTDENRRNFLYKAMMYEPDTKKPQNLPSEQLVNRLIIEMLQDVDKLHFEENNLIQAFKDDMFYRLTLDSSGDIDDFHERLSSEITNDDSDKLLLFENDVLITDQLDEDNILFDGNKVTVIGAEELRELGGITSHSIEKIRKNYNKPKVMRLVGRGLAKEELNR</sequence>
<protein>
    <recommendedName>
        <fullName evidence="1">ABC-three component systems C-terminal domain-containing protein</fullName>
    </recommendedName>
</protein>
<dbReference type="InterPro" id="IPR046920">
    <property type="entry name" value="ABC-3C_CTD1"/>
</dbReference>
<dbReference type="RefSeq" id="WP_073050802.1">
    <property type="nucleotide sequence ID" value="NZ_FQZL01000041.1"/>
</dbReference>
<reference evidence="2 3" key="1">
    <citation type="submission" date="2016-11" db="EMBL/GenBank/DDBJ databases">
        <authorList>
            <person name="Jaros S."/>
            <person name="Januszkiewicz K."/>
            <person name="Wedrychowicz H."/>
        </authorList>
    </citation>
    <scope>NUCLEOTIDE SEQUENCE [LARGE SCALE GENOMIC DNA]</scope>
    <source>
        <strain evidence="2 3">DSM 17477</strain>
    </source>
</reference>
<evidence type="ECO:0000313" key="3">
    <source>
        <dbReference type="Proteomes" id="UP000184052"/>
    </source>
</evidence>
<dbReference type="OrthoDB" id="9149748at2"/>
<dbReference type="Proteomes" id="UP000184052">
    <property type="component" value="Unassembled WGS sequence"/>
</dbReference>
<dbReference type="AlphaFoldDB" id="A0A1M6MED2"/>
<name>A0A1M6MED2_9FIRM</name>
<accession>A0A1M6MED2</accession>
<dbReference type="Pfam" id="PF20276">
    <property type="entry name" value="CTD1"/>
    <property type="match status" value="1"/>
</dbReference>
<evidence type="ECO:0000313" key="2">
    <source>
        <dbReference type="EMBL" id="SHJ81872.1"/>
    </source>
</evidence>
<dbReference type="STRING" id="1121476.SAMN02745751_03451"/>
<gene>
    <name evidence="2" type="ORF">SAMN02745751_03451</name>
</gene>
<evidence type="ECO:0000259" key="1">
    <source>
        <dbReference type="Pfam" id="PF20276"/>
    </source>
</evidence>
<keyword evidence="3" id="KW-1185">Reference proteome</keyword>